<evidence type="ECO:0000313" key="1">
    <source>
        <dbReference type="EMBL" id="KAK5878519.1"/>
    </source>
</evidence>
<proteinExistence type="predicted"/>
<dbReference type="EMBL" id="JAULUE010002065">
    <property type="protein sequence ID" value="KAK5878519.1"/>
    <property type="molecule type" value="Genomic_DNA"/>
</dbReference>
<keyword evidence="2" id="KW-1185">Reference proteome</keyword>
<dbReference type="AlphaFoldDB" id="A0AAN8B5T2"/>
<dbReference type="Proteomes" id="UP001335648">
    <property type="component" value="Unassembled WGS sequence"/>
</dbReference>
<comment type="caution">
    <text evidence="1">The sequence shown here is derived from an EMBL/GenBank/DDBJ whole genome shotgun (WGS) entry which is preliminary data.</text>
</comment>
<evidence type="ECO:0000313" key="2">
    <source>
        <dbReference type="Proteomes" id="UP001335648"/>
    </source>
</evidence>
<accession>A0AAN8B5T2</accession>
<organism evidence="1 2">
    <name type="scientific">Champsocephalus esox</name>
    <name type="common">pike icefish</name>
    <dbReference type="NCBI Taxonomy" id="159716"/>
    <lineage>
        <taxon>Eukaryota</taxon>
        <taxon>Metazoa</taxon>
        <taxon>Chordata</taxon>
        <taxon>Craniata</taxon>
        <taxon>Vertebrata</taxon>
        <taxon>Euteleostomi</taxon>
        <taxon>Actinopterygii</taxon>
        <taxon>Neopterygii</taxon>
        <taxon>Teleostei</taxon>
        <taxon>Neoteleostei</taxon>
        <taxon>Acanthomorphata</taxon>
        <taxon>Eupercaria</taxon>
        <taxon>Perciformes</taxon>
        <taxon>Notothenioidei</taxon>
        <taxon>Channichthyidae</taxon>
        <taxon>Champsocephalus</taxon>
    </lineage>
</organism>
<protein>
    <submittedName>
        <fullName evidence="1">Uncharacterized protein</fullName>
    </submittedName>
</protein>
<name>A0AAN8B5T2_9TELE</name>
<reference evidence="1 2" key="1">
    <citation type="journal article" date="2023" name="Mol. Biol. Evol.">
        <title>Genomics of Secondarily Temperate Adaptation in the Only Non-Antarctic Icefish.</title>
        <authorList>
            <person name="Rivera-Colon A.G."/>
            <person name="Rayamajhi N."/>
            <person name="Minhas B.F."/>
            <person name="Madrigal G."/>
            <person name="Bilyk K.T."/>
            <person name="Yoon V."/>
            <person name="Hune M."/>
            <person name="Gregory S."/>
            <person name="Cheng C.H.C."/>
            <person name="Catchen J.M."/>
        </authorList>
    </citation>
    <scope>NUCLEOTIDE SEQUENCE [LARGE SCALE GENOMIC DNA]</scope>
    <source>
        <strain evidence="1">JC2023a</strain>
    </source>
</reference>
<sequence length="82" mass="8696">MLLSRSYGPERRFPHVQPLLLLRYSGAQTGAVHGPLAHRATQPAAGGGEGGGVRARGVTCLTDRSADQSDGPVWRVELLYGV</sequence>
<gene>
    <name evidence="1" type="ORF">CesoFtcFv8_023918</name>
</gene>